<reference evidence="2 3" key="1">
    <citation type="journal article" date="2016" name="Mol. Biol. Evol.">
        <title>Comparative Genomics of Early-Diverging Mushroom-Forming Fungi Provides Insights into the Origins of Lignocellulose Decay Capabilities.</title>
        <authorList>
            <person name="Nagy L.G."/>
            <person name="Riley R."/>
            <person name="Tritt A."/>
            <person name="Adam C."/>
            <person name="Daum C."/>
            <person name="Floudas D."/>
            <person name="Sun H."/>
            <person name="Yadav J.S."/>
            <person name="Pangilinan J."/>
            <person name="Larsson K.H."/>
            <person name="Matsuura K."/>
            <person name="Barry K."/>
            <person name="Labutti K."/>
            <person name="Kuo R."/>
            <person name="Ohm R.A."/>
            <person name="Bhattacharya S.S."/>
            <person name="Shirouzu T."/>
            <person name="Yoshinaga Y."/>
            <person name="Martin F.M."/>
            <person name="Grigoriev I.V."/>
            <person name="Hibbett D.S."/>
        </authorList>
    </citation>
    <scope>NUCLEOTIDE SEQUENCE [LARGE SCALE GENOMIC DNA]</scope>
    <source>
        <strain evidence="2 3">HHB12733</strain>
    </source>
</reference>
<dbReference type="EMBL" id="KV423962">
    <property type="protein sequence ID" value="KZT57507.1"/>
    <property type="molecule type" value="Genomic_DNA"/>
</dbReference>
<dbReference type="Proteomes" id="UP000076842">
    <property type="component" value="Unassembled WGS sequence"/>
</dbReference>
<gene>
    <name evidence="2" type="ORF">CALCODRAFT_434063</name>
</gene>
<dbReference type="InterPro" id="IPR018289">
    <property type="entry name" value="MULE_transposase_dom"/>
</dbReference>
<evidence type="ECO:0000313" key="2">
    <source>
        <dbReference type="EMBL" id="KZT57507.1"/>
    </source>
</evidence>
<evidence type="ECO:0000313" key="3">
    <source>
        <dbReference type="Proteomes" id="UP000076842"/>
    </source>
</evidence>
<keyword evidence="3" id="KW-1185">Reference proteome</keyword>
<feature type="non-terminal residue" evidence="2">
    <location>
        <position position="1"/>
    </location>
</feature>
<protein>
    <recommendedName>
        <fullName evidence="1">MULE transposase domain-containing protein</fullName>
    </recommendedName>
</protein>
<proteinExistence type="predicted"/>
<dbReference type="OrthoDB" id="2437251at2759"/>
<feature type="domain" description="MULE transposase" evidence="1">
    <location>
        <begin position="259"/>
        <end position="307"/>
    </location>
</feature>
<organism evidence="2 3">
    <name type="scientific">Calocera cornea HHB12733</name>
    <dbReference type="NCBI Taxonomy" id="1353952"/>
    <lineage>
        <taxon>Eukaryota</taxon>
        <taxon>Fungi</taxon>
        <taxon>Dikarya</taxon>
        <taxon>Basidiomycota</taxon>
        <taxon>Agaricomycotina</taxon>
        <taxon>Dacrymycetes</taxon>
        <taxon>Dacrymycetales</taxon>
        <taxon>Dacrymycetaceae</taxon>
        <taxon>Calocera</taxon>
    </lineage>
</organism>
<sequence>LRALRNMKQRNPQQIHFFGEYPYVLDTFTSVDPKTCTAAVAHAIWQVTGWRFTMHDHTRRCVSEGFTWRTRYWCSQDSHAAKHPKPEVDEERKPRDHIGMDRFDCQSHLVIVIKQHTTHTVQIYFQHCQMHLPYYDVRLPEDVAEYMRTNLSLGPSAIYMSIQRQHLGPDVTRKQVHSAWTRMSETIWRRSQNEIHSGQQLLDESDEVDHFKDLVIPSGVTMVAWAYTKLITSIGPQNIYEISLDATCELCYMNPRKAALTAFLQRLKTQFNIHPAFINTDKDMAEIGACRTVWPNSKHQICYWHLCDMIRRRLKEPRLATAPYDGKVANHNFSFIHPTFNPASSSDPRDIEGESTTSIADFAADVRGPNTVMLRFHTPAVLQDVNDAPPVLLPQADNTSSLKIRIRLPPAPSQNMLEPPPPEQEPVRRVFCPEELRRPILDMVQRHATAHPSIPSPAAPDASAIHYWATKQMYAYCVKHDLREVWAYMWTNHYQPSRWSLWARCEAEEIPRLRTTMISESHFRLLKHNFLKHNSKPRVDYLIWLLLYQLVPHLHKRFTNLMDGRGRSRGLEASWRREFKRDWRRCANALVSEERTMGHYTHVVHMVHPPTPRFFKEVTRYRKAPVWRHAELIPIALPLGAPNPLAPTEAAGQYIEELYQEQEDCGTPIHESDDDSTSDIHDTLELSDDDSEWDSQETNGIVNPMTFDSEFDQTLALVDEFRSMLLHQKPFREARWLQNARSRMAPFIRMVEELHEFERHMHSTRLPRPNTWDVHSRSTLFYHTRPSHQGPALINP</sequence>
<dbReference type="AlphaFoldDB" id="A0A165G257"/>
<name>A0A165G257_9BASI</name>
<evidence type="ECO:0000259" key="1">
    <source>
        <dbReference type="Pfam" id="PF10551"/>
    </source>
</evidence>
<dbReference type="STRING" id="1353952.A0A165G257"/>
<dbReference type="InParanoid" id="A0A165G257"/>
<dbReference type="Pfam" id="PF10551">
    <property type="entry name" value="MULE"/>
    <property type="match status" value="1"/>
</dbReference>
<accession>A0A165G257</accession>